<evidence type="ECO:0000256" key="1">
    <source>
        <dbReference type="SAM" id="SignalP"/>
    </source>
</evidence>
<reference evidence="2 3" key="1">
    <citation type="submission" date="2020-08" db="EMBL/GenBank/DDBJ databases">
        <title>Sequencing the genomes of 1000 actinobacteria strains.</title>
        <authorList>
            <person name="Klenk H.-P."/>
        </authorList>
    </citation>
    <scope>NUCLEOTIDE SEQUENCE [LARGE SCALE GENOMIC DNA]</scope>
    <source>
        <strain evidence="2 3">DSM 43582</strain>
    </source>
</reference>
<protein>
    <submittedName>
        <fullName evidence="2">Dienelactone hydrolase</fullName>
    </submittedName>
</protein>
<dbReference type="InterPro" id="IPR029058">
    <property type="entry name" value="AB_hydrolase_fold"/>
</dbReference>
<name>A0A7W9UHH6_9NOCA</name>
<dbReference type="EMBL" id="JACHIT010000001">
    <property type="protein sequence ID" value="MBB5912735.1"/>
    <property type="molecule type" value="Genomic_DNA"/>
</dbReference>
<dbReference type="PANTHER" id="PTHR34853">
    <property type="match status" value="1"/>
</dbReference>
<dbReference type="Gene3D" id="3.40.50.1820">
    <property type="entry name" value="alpha/beta hydrolase"/>
    <property type="match status" value="1"/>
</dbReference>
<dbReference type="PANTHER" id="PTHR34853:SF1">
    <property type="entry name" value="LIPASE 5"/>
    <property type="match status" value="1"/>
</dbReference>
<keyword evidence="3" id="KW-1185">Reference proteome</keyword>
<dbReference type="AlphaFoldDB" id="A0A7W9UHH6"/>
<feature type="chain" id="PRO_5030780827" evidence="1">
    <location>
        <begin position="23"/>
        <end position="381"/>
    </location>
</feature>
<sequence length="381" mass="39083">MVVAGAIAATAALTVVSVPAAAAEPGSVISEEPQPDGWHGLSGGAAVDYWMSGSDGTPQPASGALFVPPGPAPAGGWPVVAYDHGTSGLGPGCGGLSSPATAPYQDLQSRQDDILRYFVSKGFAVVAPDYLGLGRFDTGPHPYLGLRTEATATIDLLRAARTTHPELSRTWVAAGASQGGQAALGTAHLQQSYAPDLDFRGTVAIDPESDVEKLLPAAGPWVPEIPAVSSDGMTTFIAAILVGLREARPDVDVDSYLSPRGREILDGIGGLCLDRMIDEVNGATVGDLLSRPLTDPVVSAALADYMGVPTTGYDAPILLLLNATDTTVPSPLHAALVAQFAMGGVDYGTVVGTGHHCDLDPQMWAAIDAFATRVLSTPTLP</sequence>
<dbReference type="Proteomes" id="UP000540412">
    <property type="component" value="Unassembled WGS sequence"/>
</dbReference>
<proteinExistence type="predicted"/>
<dbReference type="SUPFAM" id="SSF53474">
    <property type="entry name" value="alpha/beta-Hydrolases"/>
    <property type="match status" value="1"/>
</dbReference>
<accession>A0A7W9UHH6</accession>
<evidence type="ECO:0000313" key="2">
    <source>
        <dbReference type="EMBL" id="MBB5912735.1"/>
    </source>
</evidence>
<dbReference type="Pfam" id="PF03583">
    <property type="entry name" value="LIP"/>
    <property type="match status" value="1"/>
</dbReference>
<keyword evidence="1" id="KW-0732">Signal</keyword>
<keyword evidence="2" id="KW-0378">Hydrolase</keyword>
<dbReference type="Gene3D" id="1.10.260.130">
    <property type="match status" value="1"/>
</dbReference>
<comment type="caution">
    <text evidence="2">The sequence shown here is derived from an EMBL/GenBank/DDBJ whole genome shotgun (WGS) entry which is preliminary data.</text>
</comment>
<dbReference type="InterPro" id="IPR005152">
    <property type="entry name" value="Lipase_secreted"/>
</dbReference>
<dbReference type="RefSeq" id="WP_040750634.1">
    <property type="nucleotide sequence ID" value="NZ_JACHIT010000001.1"/>
</dbReference>
<dbReference type="GO" id="GO:0004806">
    <property type="term" value="F:triacylglycerol lipase activity"/>
    <property type="evidence" value="ECO:0007669"/>
    <property type="project" value="InterPro"/>
</dbReference>
<organism evidence="2 3">
    <name type="scientific">Nocardia transvalensis</name>
    <dbReference type="NCBI Taxonomy" id="37333"/>
    <lineage>
        <taxon>Bacteria</taxon>
        <taxon>Bacillati</taxon>
        <taxon>Actinomycetota</taxon>
        <taxon>Actinomycetes</taxon>
        <taxon>Mycobacteriales</taxon>
        <taxon>Nocardiaceae</taxon>
        <taxon>Nocardia</taxon>
    </lineage>
</organism>
<evidence type="ECO:0000313" key="3">
    <source>
        <dbReference type="Proteomes" id="UP000540412"/>
    </source>
</evidence>
<dbReference type="PIRSF" id="PIRSF029171">
    <property type="entry name" value="Esterase_LipA"/>
    <property type="match status" value="1"/>
</dbReference>
<dbReference type="GO" id="GO:0016042">
    <property type="term" value="P:lipid catabolic process"/>
    <property type="evidence" value="ECO:0007669"/>
    <property type="project" value="InterPro"/>
</dbReference>
<feature type="signal peptide" evidence="1">
    <location>
        <begin position="1"/>
        <end position="22"/>
    </location>
</feature>
<gene>
    <name evidence="2" type="ORF">BJY24_001602</name>
</gene>